<evidence type="ECO:0000313" key="10">
    <source>
        <dbReference type="Proteomes" id="UP000542720"/>
    </source>
</evidence>
<feature type="transmembrane region" description="Helical" evidence="8">
    <location>
        <begin position="56"/>
        <end position="74"/>
    </location>
</feature>
<protein>
    <submittedName>
        <fullName evidence="9">Glycosyltransferase family 4 protein</fullName>
    </submittedName>
</protein>
<comment type="subcellular location">
    <subcellularLocation>
        <location evidence="1">Cell membrane</location>
        <topology evidence="1">Multi-pass membrane protein</topology>
    </subcellularLocation>
</comment>
<keyword evidence="10" id="KW-1185">Reference proteome</keyword>
<feature type="binding site" evidence="7">
    <location>
        <position position="193"/>
    </location>
    <ligand>
        <name>Mg(2+)</name>
        <dbReference type="ChEBI" id="CHEBI:18420"/>
    </ligand>
</feature>
<dbReference type="GO" id="GO:0016780">
    <property type="term" value="F:phosphotransferase activity, for other substituted phosphate groups"/>
    <property type="evidence" value="ECO:0007669"/>
    <property type="project" value="InterPro"/>
</dbReference>
<evidence type="ECO:0000256" key="2">
    <source>
        <dbReference type="ARBA" id="ARBA00022475"/>
    </source>
</evidence>
<dbReference type="GO" id="GO:0005886">
    <property type="term" value="C:plasma membrane"/>
    <property type="evidence" value="ECO:0007669"/>
    <property type="project" value="UniProtKB-SubCell"/>
</dbReference>
<feature type="binding site" evidence="7">
    <location>
        <position position="133"/>
    </location>
    <ligand>
        <name>Mg(2+)</name>
        <dbReference type="ChEBI" id="CHEBI:18420"/>
    </ligand>
</feature>
<dbReference type="GO" id="GO:0044038">
    <property type="term" value="P:cell wall macromolecule biosynthetic process"/>
    <property type="evidence" value="ECO:0007669"/>
    <property type="project" value="TreeGrafter"/>
</dbReference>
<feature type="transmembrane region" description="Helical" evidence="8">
    <location>
        <begin position="288"/>
        <end position="309"/>
    </location>
</feature>
<feature type="transmembrane region" description="Helical" evidence="8">
    <location>
        <begin position="86"/>
        <end position="103"/>
    </location>
</feature>
<dbReference type="Pfam" id="PF00953">
    <property type="entry name" value="Glycos_transf_4"/>
    <property type="match status" value="1"/>
</dbReference>
<keyword evidence="4 8" id="KW-0812">Transmembrane</keyword>
<feature type="transmembrane region" description="Helical" evidence="8">
    <location>
        <begin position="262"/>
        <end position="282"/>
    </location>
</feature>
<comment type="caution">
    <text evidence="9">The sequence shown here is derived from an EMBL/GenBank/DDBJ whole genome shotgun (WGS) entry which is preliminary data.</text>
</comment>
<dbReference type="PANTHER" id="PTHR22926">
    <property type="entry name" value="PHOSPHO-N-ACETYLMURAMOYL-PENTAPEPTIDE-TRANSFERASE"/>
    <property type="match status" value="1"/>
</dbReference>
<dbReference type="EMBL" id="JACJUD010000002">
    <property type="protein sequence ID" value="MBB2494994.1"/>
    <property type="molecule type" value="Genomic_DNA"/>
</dbReference>
<feature type="transmembrane region" description="Helical" evidence="8">
    <location>
        <begin position="166"/>
        <end position="184"/>
    </location>
</feature>
<dbReference type="InterPro" id="IPR000715">
    <property type="entry name" value="Glycosyl_transferase_4"/>
</dbReference>
<keyword evidence="6 8" id="KW-0472">Membrane</keyword>
<keyword evidence="7" id="KW-0460">Magnesium</keyword>
<reference evidence="9 10" key="1">
    <citation type="submission" date="2020-08" db="EMBL/GenBank/DDBJ databases">
        <authorList>
            <person name="Kim C.M."/>
        </authorList>
    </citation>
    <scope>NUCLEOTIDE SEQUENCE [LARGE SCALE GENOMIC DNA]</scope>
    <source>
        <strain evidence="9 10">UL070</strain>
    </source>
</reference>
<keyword evidence="2" id="KW-1003">Cell membrane</keyword>
<evidence type="ECO:0000313" key="9">
    <source>
        <dbReference type="EMBL" id="MBB2494994.1"/>
    </source>
</evidence>
<evidence type="ECO:0000256" key="4">
    <source>
        <dbReference type="ARBA" id="ARBA00022692"/>
    </source>
</evidence>
<evidence type="ECO:0000256" key="3">
    <source>
        <dbReference type="ARBA" id="ARBA00022679"/>
    </source>
</evidence>
<evidence type="ECO:0000256" key="6">
    <source>
        <dbReference type="ARBA" id="ARBA00023136"/>
    </source>
</evidence>
<gene>
    <name evidence="9" type="ORF">H3H51_08155</name>
</gene>
<dbReference type="GO" id="GO:0046872">
    <property type="term" value="F:metal ion binding"/>
    <property type="evidence" value="ECO:0007669"/>
    <property type="project" value="UniProtKB-KW"/>
</dbReference>
<feature type="transmembrane region" description="Helical" evidence="8">
    <location>
        <begin position="141"/>
        <end position="160"/>
    </location>
</feature>
<dbReference type="PANTHER" id="PTHR22926:SF3">
    <property type="entry name" value="UNDECAPRENYL-PHOSPHATE ALPHA-N-ACETYLGLUCOSAMINYL 1-PHOSPHATE TRANSFERASE"/>
    <property type="match status" value="1"/>
</dbReference>
<feature type="transmembrane region" description="Helical" evidence="8">
    <location>
        <begin position="31"/>
        <end position="50"/>
    </location>
</feature>
<dbReference type="CDD" id="cd06854">
    <property type="entry name" value="GT_WbpL_WbcO_like"/>
    <property type="match status" value="1"/>
</dbReference>
<name>A0A7W4LKT6_9GAMM</name>
<organism evidence="9 10">
    <name type="scientific">Aquipseudomonas ullengensis</name>
    <dbReference type="NCBI Taxonomy" id="2759166"/>
    <lineage>
        <taxon>Bacteria</taxon>
        <taxon>Pseudomonadati</taxon>
        <taxon>Pseudomonadota</taxon>
        <taxon>Gammaproteobacteria</taxon>
        <taxon>Pseudomonadales</taxon>
        <taxon>Pseudomonadaceae</taxon>
        <taxon>Aquipseudomonas</taxon>
    </lineage>
</organism>
<comment type="cofactor">
    <cofactor evidence="7">
        <name>Mg(2+)</name>
        <dbReference type="ChEBI" id="CHEBI:18420"/>
    </cofactor>
</comment>
<dbReference type="AlphaFoldDB" id="A0A7W4LKT6"/>
<keyword evidence="7" id="KW-0479">Metal-binding</keyword>
<keyword evidence="3 9" id="KW-0808">Transferase</keyword>
<evidence type="ECO:0000256" key="8">
    <source>
        <dbReference type="SAM" id="Phobius"/>
    </source>
</evidence>
<evidence type="ECO:0000256" key="7">
    <source>
        <dbReference type="PIRSR" id="PIRSR600715-1"/>
    </source>
</evidence>
<accession>A0A7W4LKT6</accession>
<feature type="transmembrane region" description="Helical" evidence="8">
    <location>
        <begin position="218"/>
        <end position="241"/>
    </location>
</feature>
<keyword evidence="5 8" id="KW-1133">Transmembrane helix</keyword>
<proteinExistence type="predicted"/>
<feature type="transmembrane region" description="Helical" evidence="8">
    <location>
        <begin position="196"/>
        <end position="212"/>
    </location>
</feature>
<dbReference type="GO" id="GO:0071555">
    <property type="term" value="P:cell wall organization"/>
    <property type="evidence" value="ECO:0007669"/>
    <property type="project" value="TreeGrafter"/>
</dbReference>
<feature type="transmembrane region" description="Helical" evidence="8">
    <location>
        <begin position="115"/>
        <end position="134"/>
    </location>
</feature>
<dbReference type="GO" id="GO:0009103">
    <property type="term" value="P:lipopolysaccharide biosynthetic process"/>
    <property type="evidence" value="ECO:0007669"/>
    <property type="project" value="TreeGrafter"/>
</dbReference>
<sequence length="317" mass="34598">MTWMLRRYALKRNVMDIPNERSSHNVPTPRGGGVAIVFGFFIGLSALVGFDEFSSNQFFALLGSGGLVAIVGFCDDHGHIAARWRLFFHFIAAGLAVFCVGELPDVPLLGAELGWFRYLLVIFYLVWLLNLYNFMDGIDGLAGVEAATVCISGALLYGMLGDWPAALAPALLGAAAVGFLVWNFPPARIFMGDSGSGFIGMALGVLSLQAGLVAPQLFWAWVILLGVFIVDATFTLCRRILHGHKFYEAHRSHAYQFAARHYGRHLSVTLGVAVINLCWLTPIAFWVAYGGGVVVAMLLAYIPLLVLAYKYRAGLME</sequence>
<evidence type="ECO:0000256" key="1">
    <source>
        <dbReference type="ARBA" id="ARBA00004651"/>
    </source>
</evidence>
<evidence type="ECO:0000256" key="5">
    <source>
        <dbReference type="ARBA" id="ARBA00022989"/>
    </source>
</evidence>
<dbReference type="Proteomes" id="UP000542720">
    <property type="component" value="Unassembled WGS sequence"/>
</dbReference>